<dbReference type="AlphaFoldDB" id="A0A9D4DA40"/>
<reference evidence="2" key="1">
    <citation type="journal article" date="2019" name="bioRxiv">
        <title>The Genome of the Zebra Mussel, Dreissena polymorpha: A Resource for Invasive Species Research.</title>
        <authorList>
            <person name="McCartney M.A."/>
            <person name="Auch B."/>
            <person name="Kono T."/>
            <person name="Mallez S."/>
            <person name="Zhang Y."/>
            <person name="Obille A."/>
            <person name="Becker A."/>
            <person name="Abrahante J.E."/>
            <person name="Garbe J."/>
            <person name="Badalamenti J.P."/>
            <person name="Herman A."/>
            <person name="Mangelson H."/>
            <person name="Liachko I."/>
            <person name="Sullivan S."/>
            <person name="Sone E.D."/>
            <person name="Koren S."/>
            <person name="Silverstein K.A.T."/>
            <person name="Beckman K.B."/>
            <person name="Gohl D.M."/>
        </authorList>
    </citation>
    <scope>NUCLEOTIDE SEQUENCE</scope>
    <source>
        <strain evidence="2">Duluth1</strain>
        <tissue evidence="2">Whole animal</tissue>
    </source>
</reference>
<name>A0A9D4DA40_DREPO</name>
<protein>
    <submittedName>
        <fullName evidence="2">Uncharacterized protein</fullName>
    </submittedName>
</protein>
<comment type="caution">
    <text evidence="2">The sequence shown here is derived from an EMBL/GenBank/DDBJ whole genome shotgun (WGS) entry which is preliminary data.</text>
</comment>
<dbReference type="EMBL" id="JAIWYP010000011">
    <property type="protein sequence ID" value="KAH3741763.1"/>
    <property type="molecule type" value="Genomic_DNA"/>
</dbReference>
<keyword evidence="3" id="KW-1185">Reference proteome</keyword>
<proteinExistence type="predicted"/>
<reference evidence="2" key="2">
    <citation type="submission" date="2020-11" db="EMBL/GenBank/DDBJ databases">
        <authorList>
            <person name="McCartney M.A."/>
            <person name="Auch B."/>
            <person name="Kono T."/>
            <person name="Mallez S."/>
            <person name="Becker A."/>
            <person name="Gohl D.M."/>
            <person name="Silverstein K.A.T."/>
            <person name="Koren S."/>
            <person name="Bechman K.B."/>
            <person name="Herman A."/>
            <person name="Abrahante J.E."/>
            <person name="Garbe J."/>
        </authorList>
    </citation>
    <scope>NUCLEOTIDE SEQUENCE</scope>
    <source>
        <strain evidence="2">Duluth1</strain>
        <tissue evidence="2">Whole animal</tissue>
    </source>
</reference>
<sequence>MPRPLLTFLSALFKGPKYKLFQSSVRDIEELLQSHEDEVHKEAEEQLLHGPLPTQTDHPPQVQTETWLRDHKSTQLHCLFQMLVYISHSGLTRTPLHMMLGHTIYERDRSRSIHAVFLLAMPCNSQKLEKPQHPVLSPKRFRLWMEWTTRTMLTNHRLC</sequence>
<feature type="region of interest" description="Disordered" evidence="1">
    <location>
        <begin position="39"/>
        <end position="60"/>
    </location>
</feature>
<organism evidence="2 3">
    <name type="scientific">Dreissena polymorpha</name>
    <name type="common">Zebra mussel</name>
    <name type="synonym">Mytilus polymorpha</name>
    <dbReference type="NCBI Taxonomy" id="45954"/>
    <lineage>
        <taxon>Eukaryota</taxon>
        <taxon>Metazoa</taxon>
        <taxon>Spiralia</taxon>
        <taxon>Lophotrochozoa</taxon>
        <taxon>Mollusca</taxon>
        <taxon>Bivalvia</taxon>
        <taxon>Autobranchia</taxon>
        <taxon>Heteroconchia</taxon>
        <taxon>Euheterodonta</taxon>
        <taxon>Imparidentia</taxon>
        <taxon>Neoheterodontei</taxon>
        <taxon>Myida</taxon>
        <taxon>Dreissenoidea</taxon>
        <taxon>Dreissenidae</taxon>
        <taxon>Dreissena</taxon>
    </lineage>
</organism>
<dbReference type="Proteomes" id="UP000828390">
    <property type="component" value="Unassembled WGS sequence"/>
</dbReference>
<evidence type="ECO:0000313" key="3">
    <source>
        <dbReference type="Proteomes" id="UP000828390"/>
    </source>
</evidence>
<evidence type="ECO:0000256" key="1">
    <source>
        <dbReference type="SAM" id="MobiDB-lite"/>
    </source>
</evidence>
<accession>A0A9D4DA40</accession>
<gene>
    <name evidence="2" type="ORF">DPMN_048489</name>
</gene>
<evidence type="ECO:0000313" key="2">
    <source>
        <dbReference type="EMBL" id="KAH3741763.1"/>
    </source>
</evidence>